<organism evidence="2 3">
    <name type="scientific">Fistulifera solaris</name>
    <name type="common">Oleaginous diatom</name>
    <dbReference type="NCBI Taxonomy" id="1519565"/>
    <lineage>
        <taxon>Eukaryota</taxon>
        <taxon>Sar</taxon>
        <taxon>Stramenopiles</taxon>
        <taxon>Ochrophyta</taxon>
        <taxon>Bacillariophyta</taxon>
        <taxon>Bacillariophyceae</taxon>
        <taxon>Bacillariophycidae</taxon>
        <taxon>Naviculales</taxon>
        <taxon>Naviculaceae</taxon>
        <taxon>Fistulifera</taxon>
    </lineage>
</organism>
<feature type="region of interest" description="Disordered" evidence="1">
    <location>
        <begin position="324"/>
        <end position="346"/>
    </location>
</feature>
<dbReference type="OrthoDB" id="49537at2759"/>
<feature type="region of interest" description="Disordered" evidence="1">
    <location>
        <begin position="380"/>
        <end position="407"/>
    </location>
</feature>
<accession>A0A1Z5JPH6</accession>
<dbReference type="EMBL" id="BDSP01000097">
    <property type="protein sequence ID" value="GAX15904.1"/>
    <property type="molecule type" value="Genomic_DNA"/>
</dbReference>
<dbReference type="Proteomes" id="UP000198406">
    <property type="component" value="Unassembled WGS sequence"/>
</dbReference>
<comment type="caution">
    <text evidence="2">The sequence shown here is derived from an EMBL/GenBank/DDBJ whole genome shotgun (WGS) entry which is preliminary data.</text>
</comment>
<feature type="compositionally biased region" description="Polar residues" evidence="1">
    <location>
        <begin position="386"/>
        <end position="396"/>
    </location>
</feature>
<gene>
    <name evidence="2" type="ORF">FisN_2Lu384</name>
</gene>
<dbReference type="AlphaFoldDB" id="A0A1Z5JPH6"/>
<name>A0A1Z5JPH6_FISSO</name>
<evidence type="ECO:0000313" key="2">
    <source>
        <dbReference type="EMBL" id="GAX15904.1"/>
    </source>
</evidence>
<sequence length="407" mass="44910">MSSATAAISQENIFAIFPEPVVKIEGDPSPLQIHQLIKNVRANASAIDSNIGDGRHGHLGLVVSPEFYATLSDQPFTVPANPGPRAIIPPGTTGPQAKLLKLAFDADSRLFTLTRAVDIALKTYILKCVDNRYVRALYEDNVQYGNRSARDLLAHLYDNYGKIEPQDLTANLETLNKPWNAASSFEDLIDQIETAVDYANMGGDPITATQILNSAYTNVFNTGAFLESLREWDRKPAEDKTWAHFKPFMLAAQRQRRKELHTTTGGQGFANQALALESSVINLEAAREVDQVQFSALASTTSMLHNQLQEALKEIEQLRQNLPASGKRQMTDNGSFSNKKQRTRNIKAHKARNTWDDYCWTHGFVVAPGHNSGTCRNPAPGHQHAATKNNTMNGSTAGIAFRKPLDN</sequence>
<keyword evidence="3" id="KW-1185">Reference proteome</keyword>
<evidence type="ECO:0000313" key="3">
    <source>
        <dbReference type="Proteomes" id="UP000198406"/>
    </source>
</evidence>
<proteinExistence type="predicted"/>
<reference evidence="2 3" key="1">
    <citation type="journal article" date="2015" name="Plant Cell">
        <title>Oil accumulation by the oleaginous diatom Fistulifera solaris as revealed by the genome and transcriptome.</title>
        <authorList>
            <person name="Tanaka T."/>
            <person name="Maeda Y."/>
            <person name="Veluchamy A."/>
            <person name="Tanaka M."/>
            <person name="Abida H."/>
            <person name="Marechal E."/>
            <person name="Bowler C."/>
            <person name="Muto M."/>
            <person name="Sunaga Y."/>
            <person name="Tanaka M."/>
            <person name="Yoshino T."/>
            <person name="Taniguchi T."/>
            <person name="Fukuda Y."/>
            <person name="Nemoto M."/>
            <person name="Matsumoto M."/>
            <person name="Wong P.S."/>
            <person name="Aburatani S."/>
            <person name="Fujibuchi W."/>
        </authorList>
    </citation>
    <scope>NUCLEOTIDE SEQUENCE [LARGE SCALE GENOMIC DNA]</scope>
    <source>
        <strain evidence="2 3">JPCC DA0580</strain>
    </source>
</reference>
<evidence type="ECO:0000256" key="1">
    <source>
        <dbReference type="SAM" id="MobiDB-lite"/>
    </source>
</evidence>
<protein>
    <submittedName>
        <fullName evidence="2">Uncharacterized protein</fullName>
    </submittedName>
</protein>
<dbReference type="InParanoid" id="A0A1Z5JPH6"/>